<feature type="compositionally biased region" description="Polar residues" evidence="5">
    <location>
        <begin position="1"/>
        <end position="13"/>
    </location>
</feature>
<protein>
    <recommendedName>
        <fullName evidence="9">Transmembrane protein 65</fullName>
    </recommendedName>
</protein>
<reference evidence="8" key="1">
    <citation type="journal article" date="2018" name="Algal Res.">
        <title>Characterization of plant carbon substrate utilization by Auxenochlorella protothecoides.</title>
        <authorList>
            <person name="Vogler B.W."/>
            <person name="Starkenburg S.R."/>
            <person name="Sudasinghe N."/>
            <person name="Schambach J.Y."/>
            <person name="Rollin J.A."/>
            <person name="Pattathil S."/>
            <person name="Barry A.N."/>
        </authorList>
    </citation>
    <scope>NUCLEOTIDE SEQUENCE [LARGE SCALE GENOMIC DNA]</scope>
    <source>
        <strain evidence="8">UTEX 25</strain>
    </source>
</reference>
<gene>
    <name evidence="7" type="ORF">APUTEX25_004057</name>
</gene>
<feature type="transmembrane region" description="Helical" evidence="6">
    <location>
        <begin position="184"/>
        <end position="206"/>
    </location>
</feature>
<proteinExistence type="predicted"/>
<dbReference type="GO" id="GO:0016020">
    <property type="term" value="C:membrane"/>
    <property type="evidence" value="ECO:0007669"/>
    <property type="project" value="UniProtKB-SubCell"/>
</dbReference>
<evidence type="ECO:0000313" key="7">
    <source>
        <dbReference type="EMBL" id="RMZ57223.1"/>
    </source>
</evidence>
<organism evidence="7 8">
    <name type="scientific">Auxenochlorella protothecoides</name>
    <name type="common">Green microalga</name>
    <name type="synonym">Chlorella protothecoides</name>
    <dbReference type="NCBI Taxonomy" id="3075"/>
    <lineage>
        <taxon>Eukaryota</taxon>
        <taxon>Viridiplantae</taxon>
        <taxon>Chlorophyta</taxon>
        <taxon>core chlorophytes</taxon>
        <taxon>Trebouxiophyceae</taxon>
        <taxon>Chlorellales</taxon>
        <taxon>Chlorellaceae</taxon>
        <taxon>Auxenochlorella</taxon>
    </lineage>
</organism>
<evidence type="ECO:0000256" key="2">
    <source>
        <dbReference type="ARBA" id="ARBA00022692"/>
    </source>
</evidence>
<feature type="transmembrane region" description="Helical" evidence="6">
    <location>
        <begin position="147"/>
        <end position="164"/>
    </location>
</feature>
<dbReference type="GO" id="GO:0005739">
    <property type="term" value="C:mitochondrion"/>
    <property type="evidence" value="ECO:0007669"/>
    <property type="project" value="TreeGrafter"/>
</dbReference>
<feature type="region of interest" description="Disordered" evidence="5">
    <location>
        <begin position="1"/>
        <end position="24"/>
    </location>
</feature>
<comment type="subcellular location">
    <subcellularLocation>
        <location evidence="1">Membrane</location>
        <topology evidence="1">Multi-pass membrane protein</topology>
    </subcellularLocation>
</comment>
<evidence type="ECO:0000256" key="6">
    <source>
        <dbReference type="SAM" id="Phobius"/>
    </source>
</evidence>
<evidence type="ECO:0000256" key="1">
    <source>
        <dbReference type="ARBA" id="ARBA00004141"/>
    </source>
</evidence>
<evidence type="ECO:0000313" key="8">
    <source>
        <dbReference type="Proteomes" id="UP000279271"/>
    </source>
</evidence>
<accession>A0A3M7L3A5</accession>
<dbReference type="Pfam" id="PF10507">
    <property type="entry name" value="TMEM65"/>
    <property type="match status" value="1"/>
</dbReference>
<dbReference type="PANTHER" id="PTHR21706:SF15">
    <property type="entry name" value="TRANSMEMBRANE PROTEIN 65"/>
    <property type="match status" value="1"/>
</dbReference>
<keyword evidence="4 6" id="KW-0472">Membrane</keyword>
<evidence type="ECO:0008006" key="9">
    <source>
        <dbReference type="Google" id="ProtNLM"/>
    </source>
</evidence>
<sequence>MRQASGPINSSEDIMNDPDTDETSERVARIVRHAMARAPKETSAAILSELNQLDRVHLVLALQAAVDREAIQRRGTAWVEDNIRHIGSGHPSSGGAAHTLTRRAVQKDLGWEGSWEGTAQIASALEYQRVLSKFSMSGDSMPGRRQLLAVALASGLPFVGFGIIDNSIMIMAGEQIDTLLGVRLGITTLASAALGNLVADVVGVGVTHQIQSNAKRIKWAAPPRLSTLQQNLPRVRYAKFAGAVLGVSLGCIVGMAPLAFMETGFFEKAPPKAPEGSAAADDLMSA</sequence>
<dbReference type="PANTHER" id="PTHR21706">
    <property type="entry name" value="TRANSMEMBRANE PROTEIN 65"/>
    <property type="match status" value="1"/>
</dbReference>
<evidence type="ECO:0000256" key="4">
    <source>
        <dbReference type="ARBA" id="ARBA00023136"/>
    </source>
</evidence>
<name>A0A3M7L3A5_AUXPR</name>
<dbReference type="InterPro" id="IPR019537">
    <property type="entry name" value="TMEM65"/>
</dbReference>
<dbReference type="EMBL" id="QOKY01000128">
    <property type="protein sequence ID" value="RMZ57223.1"/>
    <property type="molecule type" value="Genomic_DNA"/>
</dbReference>
<dbReference type="Proteomes" id="UP000279271">
    <property type="component" value="Unassembled WGS sequence"/>
</dbReference>
<feature type="transmembrane region" description="Helical" evidence="6">
    <location>
        <begin position="240"/>
        <end position="260"/>
    </location>
</feature>
<comment type="caution">
    <text evidence="7">The sequence shown here is derived from an EMBL/GenBank/DDBJ whole genome shotgun (WGS) entry which is preliminary data.</text>
</comment>
<evidence type="ECO:0000256" key="5">
    <source>
        <dbReference type="SAM" id="MobiDB-lite"/>
    </source>
</evidence>
<keyword evidence="2 6" id="KW-0812">Transmembrane</keyword>
<keyword evidence="3 6" id="KW-1133">Transmembrane helix</keyword>
<dbReference type="AlphaFoldDB" id="A0A3M7L3A5"/>
<evidence type="ECO:0000256" key="3">
    <source>
        <dbReference type="ARBA" id="ARBA00022989"/>
    </source>
</evidence>